<dbReference type="OrthoDB" id="3643156at2759"/>
<dbReference type="AlphaFoldDB" id="A0A6A6ZFR8"/>
<accession>A0A6A6ZFR8</accession>
<dbReference type="Proteomes" id="UP000799424">
    <property type="component" value="Unassembled WGS sequence"/>
</dbReference>
<keyword evidence="3" id="KW-1185">Reference proteome</keyword>
<feature type="chain" id="PRO_5025384731" evidence="1">
    <location>
        <begin position="24"/>
        <end position="336"/>
    </location>
</feature>
<gene>
    <name evidence="2" type="ORF">CC86DRAFT_472278</name>
</gene>
<sequence length="336" mass="36651">MTSGRLLMVLVLQLLFTVLGVAGQHPTRPRAPGVAFELTPDYGVAAIHLKGGTFVPIARVQGSPAYQAFMRKKSASAKAEDSTLCRLLAPALDRLPSAFGIDIDTCRDADVVSTKALLATLKTAVESYLGTNICFASLSLDDIGDQHQIDVAQEALQALHLRQVLPTVRGDKPVVVAHKPDASPGLDETPSIILALDYSLHWFNVGLYTSSEGYVDPVDPLVSGRKIDEEHQLDALRDALRYLFDHPPPEVNLVKDIRHLVVYGDDSNNSALHDLLAEVLDADLVRDARVSSSVFDGPSYTAAVMYETMDTVDFEMDVRSPSCQRRSKLYGDHSEL</sequence>
<reference evidence="2" key="1">
    <citation type="journal article" date="2020" name="Stud. Mycol.">
        <title>101 Dothideomycetes genomes: a test case for predicting lifestyles and emergence of pathogens.</title>
        <authorList>
            <person name="Haridas S."/>
            <person name="Albert R."/>
            <person name="Binder M."/>
            <person name="Bloem J."/>
            <person name="Labutti K."/>
            <person name="Salamov A."/>
            <person name="Andreopoulos B."/>
            <person name="Baker S."/>
            <person name="Barry K."/>
            <person name="Bills G."/>
            <person name="Bluhm B."/>
            <person name="Cannon C."/>
            <person name="Castanera R."/>
            <person name="Culley D."/>
            <person name="Daum C."/>
            <person name="Ezra D."/>
            <person name="Gonzalez J."/>
            <person name="Henrissat B."/>
            <person name="Kuo A."/>
            <person name="Liang C."/>
            <person name="Lipzen A."/>
            <person name="Lutzoni F."/>
            <person name="Magnuson J."/>
            <person name="Mondo S."/>
            <person name="Nolan M."/>
            <person name="Ohm R."/>
            <person name="Pangilinan J."/>
            <person name="Park H.-J."/>
            <person name="Ramirez L."/>
            <person name="Alfaro M."/>
            <person name="Sun H."/>
            <person name="Tritt A."/>
            <person name="Yoshinaga Y."/>
            <person name="Zwiers L.-H."/>
            <person name="Turgeon B."/>
            <person name="Goodwin S."/>
            <person name="Spatafora J."/>
            <person name="Crous P."/>
            <person name="Grigoriev I."/>
        </authorList>
    </citation>
    <scope>NUCLEOTIDE SEQUENCE</scope>
    <source>
        <strain evidence="2">CBS 113818</strain>
    </source>
</reference>
<dbReference type="EMBL" id="MU006246">
    <property type="protein sequence ID" value="KAF2819125.1"/>
    <property type="molecule type" value="Genomic_DNA"/>
</dbReference>
<name>A0A6A6ZFR8_9PLEO</name>
<feature type="signal peptide" evidence="1">
    <location>
        <begin position="1"/>
        <end position="23"/>
    </location>
</feature>
<protein>
    <submittedName>
        <fullName evidence="2">Uncharacterized protein</fullName>
    </submittedName>
</protein>
<evidence type="ECO:0000256" key="1">
    <source>
        <dbReference type="SAM" id="SignalP"/>
    </source>
</evidence>
<evidence type="ECO:0000313" key="3">
    <source>
        <dbReference type="Proteomes" id="UP000799424"/>
    </source>
</evidence>
<proteinExistence type="predicted"/>
<organism evidence="2 3">
    <name type="scientific">Ophiobolus disseminans</name>
    <dbReference type="NCBI Taxonomy" id="1469910"/>
    <lineage>
        <taxon>Eukaryota</taxon>
        <taxon>Fungi</taxon>
        <taxon>Dikarya</taxon>
        <taxon>Ascomycota</taxon>
        <taxon>Pezizomycotina</taxon>
        <taxon>Dothideomycetes</taxon>
        <taxon>Pleosporomycetidae</taxon>
        <taxon>Pleosporales</taxon>
        <taxon>Pleosporineae</taxon>
        <taxon>Phaeosphaeriaceae</taxon>
        <taxon>Ophiobolus</taxon>
    </lineage>
</organism>
<evidence type="ECO:0000313" key="2">
    <source>
        <dbReference type="EMBL" id="KAF2819125.1"/>
    </source>
</evidence>
<keyword evidence="1" id="KW-0732">Signal</keyword>